<evidence type="ECO:0000259" key="6">
    <source>
        <dbReference type="PROSITE" id="PS50011"/>
    </source>
</evidence>
<dbReference type="PANTHER" id="PTHR24416">
    <property type="entry name" value="TYROSINE-PROTEIN KINASE RECEPTOR"/>
    <property type="match status" value="1"/>
</dbReference>
<feature type="domain" description="Protein kinase" evidence="6">
    <location>
        <begin position="735"/>
        <end position="1006"/>
    </location>
</feature>
<organism evidence="7 8">
    <name type="scientific">Mizuhopecten yessoensis</name>
    <name type="common">Japanese scallop</name>
    <name type="synonym">Patinopecten yessoensis</name>
    <dbReference type="NCBI Taxonomy" id="6573"/>
    <lineage>
        <taxon>Eukaryota</taxon>
        <taxon>Metazoa</taxon>
        <taxon>Spiralia</taxon>
        <taxon>Lophotrochozoa</taxon>
        <taxon>Mollusca</taxon>
        <taxon>Bivalvia</taxon>
        <taxon>Autobranchia</taxon>
        <taxon>Pteriomorphia</taxon>
        <taxon>Pectinida</taxon>
        <taxon>Pectinoidea</taxon>
        <taxon>Pectinidae</taxon>
        <taxon>Mizuhopecten</taxon>
    </lineage>
</organism>
<comment type="caution">
    <text evidence="7">The sequence shown here is derived from an EMBL/GenBank/DDBJ whole genome shotgun (WGS) entry which is preliminary data.</text>
</comment>
<dbReference type="GO" id="GO:0005886">
    <property type="term" value="C:plasma membrane"/>
    <property type="evidence" value="ECO:0007669"/>
    <property type="project" value="TreeGrafter"/>
</dbReference>
<dbReference type="Gene3D" id="4.10.400.10">
    <property type="entry name" value="Low-density Lipoprotein Receptor"/>
    <property type="match status" value="1"/>
</dbReference>
<comment type="catalytic activity">
    <reaction evidence="3">
        <text>L-tyrosyl-[protein] + ATP = O-phospho-L-tyrosyl-[protein] + ADP + H(+)</text>
        <dbReference type="Rhea" id="RHEA:10596"/>
        <dbReference type="Rhea" id="RHEA-COMP:10136"/>
        <dbReference type="Rhea" id="RHEA-COMP:20101"/>
        <dbReference type="ChEBI" id="CHEBI:15378"/>
        <dbReference type="ChEBI" id="CHEBI:30616"/>
        <dbReference type="ChEBI" id="CHEBI:46858"/>
        <dbReference type="ChEBI" id="CHEBI:61978"/>
        <dbReference type="ChEBI" id="CHEBI:456216"/>
        <dbReference type="EC" id="2.7.10.1"/>
    </reaction>
</comment>
<dbReference type="PANTHER" id="PTHR24416:SF604">
    <property type="entry name" value="RECEPTOR PROTEIN-TYROSINE KINASE"/>
    <property type="match status" value="1"/>
</dbReference>
<evidence type="ECO:0000256" key="5">
    <source>
        <dbReference type="SAM" id="SignalP"/>
    </source>
</evidence>
<evidence type="ECO:0000256" key="2">
    <source>
        <dbReference type="ARBA" id="ARBA00023157"/>
    </source>
</evidence>
<dbReference type="PRINTS" id="PR00109">
    <property type="entry name" value="TYRKINASE"/>
</dbReference>
<dbReference type="SUPFAM" id="SSF49899">
    <property type="entry name" value="Concanavalin A-like lectins/glucanases"/>
    <property type="match status" value="2"/>
</dbReference>
<proteinExistence type="predicted"/>
<dbReference type="InterPro" id="IPR001245">
    <property type="entry name" value="Ser-Thr/Tyr_kinase_cat_dom"/>
</dbReference>
<accession>A0A210R1G5</accession>
<feature type="chain" id="PRO_5013188282" evidence="5">
    <location>
        <begin position="25"/>
        <end position="1077"/>
    </location>
</feature>
<feature type="binding site" evidence="4">
    <location>
        <position position="769"/>
    </location>
    <ligand>
        <name>ATP</name>
        <dbReference type="ChEBI" id="CHEBI:30616"/>
    </ligand>
</feature>
<dbReference type="Gene3D" id="3.30.200.20">
    <property type="entry name" value="Phosphorylase Kinase, domain 1"/>
    <property type="match status" value="1"/>
</dbReference>
<dbReference type="InterPro" id="IPR008266">
    <property type="entry name" value="Tyr_kinase_AS"/>
</dbReference>
<keyword evidence="4" id="KW-0547">Nucleotide-binding</keyword>
<evidence type="ECO:0000313" key="7">
    <source>
        <dbReference type="EMBL" id="OWF54806.1"/>
    </source>
</evidence>
<dbReference type="STRING" id="6573.A0A210R1G5"/>
<dbReference type="InterPro" id="IPR013320">
    <property type="entry name" value="ConA-like_dom_sf"/>
</dbReference>
<dbReference type="SMART" id="SM00219">
    <property type="entry name" value="TyrKc"/>
    <property type="match status" value="1"/>
</dbReference>
<dbReference type="SUPFAM" id="SSF57424">
    <property type="entry name" value="LDL receptor-like module"/>
    <property type="match status" value="1"/>
</dbReference>
<dbReference type="InterPro" id="IPR036055">
    <property type="entry name" value="LDL_receptor-like_sf"/>
</dbReference>
<dbReference type="Gene3D" id="1.10.510.10">
    <property type="entry name" value="Transferase(Phosphotransferase) domain 1"/>
    <property type="match status" value="1"/>
</dbReference>
<dbReference type="GO" id="GO:0005524">
    <property type="term" value="F:ATP binding"/>
    <property type="evidence" value="ECO:0007669"/>
    <property type="project" value="UniProtKB-UniRule"/>
</dbReference>
<comment type="subcellular location">
    <subcellularLocation>
        <location evidence="1">Membrane</location>
        <topology evidence="1">Single-pass membrane protein</topology>
    </subcellularLocation>
</comment>
<reference evidence="7 8" key="1">
    <citation type="journal article" date="2017" name="Nat. Ecol. Evol.">
        <title>Scallop genome provides insights into evolution of bilaterian karyotype and development.</title>
        <authorList>
            <person name="Wang S."/>
            <person name="Zhang J."/>
            <person name="Jiao W."/>
            <person name="Li J."/>
            <person name="Xun X."/>
            <person name="Sun Y."/>
            <person name="Guo X."/>
            <person name="Huan P."/>
            <person name="Dong B."/>
            <person name="Zhang L."/>
            <person name="Hu X."/>
            <person name="Sun X."/>
            <person name="Wang J."/>
            <person name="Zhao C."/>
            <person name="Wang Y."/>
            <person name="Wang D."/>
            <person name="Huang X."/>
            <person name="Wang R."/>
            <person name="Lv J."/>
            <person name="Li Y."/>
            <person name="Zhang Z."/>
            <person name="Liu B."/>
            <person name="Lu W."/>
            <person name="Hui Y."/>
            <person name="Liang J."/>
            <person name="Zhou Z."/>
            <person name="Hou R."/>
            <person name="Li X."/>
            <person name="Liu Y."/>
            <person name="Li H."/>
            <person name="Ning X."/>
            <person name="Lin Y."/>
            <person name="Zhao L."/>
            <person name="Xing Q."/>
            <person name="Dou J."/>
            <person name="Li Y."/>
            <person name="Mao J."/>
            <person name="Guo H."/>
            <person name="Dou H."/>
            <person name="Li T."/>
            <person name="Mu C."/>
            <person name="Jiang W."/>
            <person name="Fu Q."/>
            <person name="Fu X."/>
            <person name="Miao Y."/>
            <person name="Liu J."/>
            <person name="Yu Q."/>
            <person name="Li R."/>
            <person name="Liao H."/>
            <person name="Li X."/>
            <person name="Kong Y."/>
            <person name="Jiang Z."/>
            <person name="Chourrout D."/>
            <person name="Li R."/>
            <person name="Bao Z."/>
        </authorList>
    </citation>
    <scope>NUCLEOTIDE SEQUENCE [LARGE SCALE GENOMIC DNA]</scope>
    <source>
        <strain evidence="7 8">PY_sf001</strain>
    </source>
</reference>
<dbReference type="PROSITE" id="PS00107">
    <property type="entry name" value="PROTEIN_KINASE_ATP"/>
    <property type="match status" value="1"/>
</dbReference>
<dbReference type="InterPro" id="IPR020635">
    <property type="entry name" value="Tyr_kinase_cat_dom"/>
</dbReference>
<dbReference type="OrthoDB" id="98077at2759"/>
<keyword evidence="8" id="KW-1185">Reference proteome</keyword>
<dbReference type="CDD" id="cd00112">
    <property type="entry name" value="LDLa"/>
    <property type="match status" value="1"/>
</dbReference>
<dbReference type="FunFam" id="1.10.510.10:FF:000113">
    <property type="entry name" value="Tyrosine-protein kinase receptor"/>
    <property type="match status" value="1"/>
</dbReference>
<protein>
    <submittedName>
        <fullName evidence="7">Leukocyte tyrosine kinase receptor</fullName>
    </submittedName>
</protein>
<dbReference type="InterPro" id="IPR050122">
    <property type="entry name" value="RTK"/>
</dbReference>
<dbReference type="SUPFAM" id="SSF56112">
    <property type="entry name" value="Protein kinase-like (PK-like)"/>
    <property type="match status" value="1"/>
</dbReference>
<evidence type="ECO:0000256" key="4">
    <source>
        <dbReference type="PROSITE-ProRule" id="PRU10141"/>
    </source>
</evidence>
<evidence type="ECO:0000256" key="1">
    <source>
        <dbReference type="ARBA" id="ARBA00004167"/>
    </source>
</evidence>
<feature type="signal peptide" evidence="5">
    <location>
        <begin position="1"/>
        <end position="24"/>
    </location>
</feature>
<keyword evidence="7" id="KW-0675">Receptor</keyword>
<keyword evidence="2" id="KW-1015">Disulfide bond</keyword>
<dbReference type="AlphaFoldDB" id="A0A210R1G5"/>
<dbReference type="Gene3D" id="2.60.120.200">
    <property type="match status" value="2"/>
</dbReference>
<dbReference type="EMBL" id="NEDP02000875">
    <property type="protein sequence ID" value="OWF54806.1"/>
    <property type="molecule type" value="Genomic_DNA"/>
</dbReference>
<dbReference type="Proteomes" id="UP000242188">
    <property type="component" value="Unassembled WGS sequence"/>
</dbReference>
<evidence type="ECO:0000313" key="8">
    <source>
        <dbReference type="Proteomes" id="UP000242188"/>
    </source>
</evidence>
<gene>
    <name evidence="7" type="ORF">KP79_PYT06595</name>
</gene>
<keyword evidence="7" id="KW-0808">Transferase</keyword>
<dbReference type="PROSITE" id="PS50011">
    <property type="entry name" value="PROTEIN_KINASE_DOM"/>
    <property type="match status" value="1"/>
</dbReference>
<dbReference type="InterPro" id="IPR011009">
    <property type="entry name" value="Kinase-like_dom_sf"/>
</dbReference>
<keyword evidence="7" id="KW-0418">Kinase</keyword>
<dbReference type="Pfam" id="PF07714">
    <property type="entry name" value="PK_Tyr_Ser-Thr"/>
    <property type="match status" value="1"/>
</dbReference>
<dbReference type="InterPro" id="IPR017441">
    <property type="entry name" value="Protein_kinase_ATP_BS"/>
</dbReference>
<dbReference type="InterPro" id="IPR000719">
    <property type="entry name" value="Prot_kinase_dom"/>
</dbReference>
<dbReference type="PROSITE" id="PS00109">
    <property type="entry name" value="PROTEIN_KINASE_TYR"/>
    <property type="match status" value="1"/>
</dbReference>
<dbReference type="GO" id="GO:0007169">
    <property type="term" value="P:cell surface receptor protein tyrosine kinase signaling pathway"/>
    <property type="evidence" value="ECO:0007669"/>
    <property type="project" value="TreeGrafter"/>
</dbReference>
<dbReference type="GO" id="GO:0004714">
    <property type="term" value="F:transmembrane receptor protein tyrosine kinase activity"/>
    <property type="evidence" value="ECO:0007669"/>
    <property type="project" value="UniProtKB-EC"/>
</dbReference>
<sequence>MALKLTTIVAWILHSIQIITLVTGAVELNVSISESDRPQHDSVDTGDVQYQIRSDFSSETLSLLTGRFLNSATLDLTFTFACPQAKPGQESAQTAGAIATGQVTLLTSGSCLILNLSSKNLSVTFDLLPRNATEPLNKLTGLCTAKQTLAMSVDPVLLGVTDCGDSKDGTDYMELQVILKNAQSMQSVVTNGKTINPVGLRSAAISLEPEDFTCNFESGCQMEFDSSTMLTWTAEKTLCSLKGLDSYQVFRRVHCQDYSRFIPVVDTTSGQSHGKYGFFLPMNSTVSTTLSTPVIYGSSAGCTLQMSAWIHRGDIIIVIRTTNITKSVAHFDKNTIFAGQRYWQNISVHIGSVHTPFAIDILLHSVSGNVAVDDIAMLQCGDTEEKEVAPVGCGTGDFQCSTCHWVPHSKLCDLIPDCLFGEDEYLPLCYENQWNGSCSFEDGWCGWENILNPFRSVTRCVFDRANFTDIDKEKIGNNHGVVLQLHGKQCSASEDAAIYREVPALNYANNTCQLRFSMRNARRDRVGVNMYEMLDSDQVTWMSLAVESTPSKSPNWNHYSTTLPVTHGRFALEIWALVFISEDILMDFVSLSPECFKQGPDTHNDTMMFLRVSESEKERSGLVLIVLGTLTGVVAGLTAVSVTLIVVKRRRQAVEGPCKTPYRKNSSHSSATNSTTLSCLEDKHTLQDEALLAEDTNSGRQASLNGSICTMTISPYYEWIQDSEEMIRNIPRSKIRLVSMIGKGAFGEVFYGLLADVAHLRNELPVAIKTLPSLCSEQTKSEFFFEAIILSKFKHPNIIRFLGISIDDRSMFLILELMEGGDLRTFVRDARPREKGECSSLSILDLLKLSLDIAKGCQYLESNKFIHRDIAARNCLLTEKGPHRVAKIGDFGMARDILRTNYYRKNGVAMIPVKWMPPEAFMDGVFTSKTDVWAFGVVLWEVFTMGFVPYPGKTNAEVMKYVLGHGRLNQPPLCSGELFDLMKKCWKSKPKERPSFVSIVETMTKIKREHKQEDPIMLENLSKDPAPFVIDTSGEQEEQCLIENHGNELNNMIDSRNCSPGHVSLLSMNTARSDAIS</sequence>
<keyword evidence="4" id="KW-0067">ATP-binding</keyword>
<dbReference type="InterPro" id="IPR002172">
    <property type="entry name" value="LDrepeatLR_classA_rpt"/>
</dbReference>
<dbReference type="GO" id="GO:0045664">
    <property type="term" value="P:regulation of neuron differentiation"/>
    <property type="evidence" value="ECO:0007669"/>
    <property type="project" value="TreeGrafter"/>
</dbReference>
<dbReference type="GO" id="GO:0043235">
    <property type="term" value="C:receptor complex"/>
    <property type="evidence" value="ECO:0007669"/>
    <property type="project" value="TreeGrafter"/>
</dbReference>
<name>A0A210R1G5_MIZYE</name>
<keyword evidence="5" id="KW-0732">Signal</keyword>
<evidence type="ECO:0000256" key="3">
    <source>
        <dbReference type="ARBA" id="ARBA00051243"/>
    </source>
</evidence>